<feature type="active site" description="Proton donor/acceptor" evidence="6">
    <location>
        <position position="140"/>
    </location>
</feature>
<dbReference type="PRINTS" id="PR00146">
    <property type="entry name" value="DHPICSNTHASE"/>
</dbReference>
<accession>A0A7W7YLI8</accession>
<dbReference type="SUPFAM" id="SSF51569">
    <property type="entry name" value="Aldolase"/>
    <property type="match status" value="1"/>
</dbReference>
<evidence type="ECO:0000256" key="5">
    <source>
        <dbReference type="PIRNR" id="PIRNR001365"/>
    </source>
</evidence>
<evidence type="ECO:0000256" key="7">
    <source>
        <dbReference type="PIRSR" id="PIRSR001365-2"/>
    </source>
</evidence>
<dbReference type="RefSeq" id="WP_184208685.1">
    <property type="nucleotide sequence ID" value="NZ_JACHIF010000004.1"/>
</dbReference>
<dbReference type="GO" id="GO:0008747">
    <property type="term" value="F:N-acetylneuraminate lyase activity"/>
    <property type="evidence" value="ECO:0007669"/>
    <property type="project" value="UniProtKB-EC"/>
</dbReference>
<name>A0A7W7YLI8_9BACT</name>
<dbReference type="Pfam" id="PF00701">
    <property type="entry name" value="DHDPS"/>
    <property type="match status" value="1"/>
</dbReference>
<evidence type="ECO:0000256" key="3">
    <source>
        <dbReference type="ARBA" id="ARBA00023239"/>
    </source>
</evidence>
<dbReference type="EC" id="4.1.3.3" evidence="8"/>
<keyword evidence="9" id="KW-1185">Reference proteome</keyword>
<dbReference type="PANTHER" id="PTHR12128:SF21">
    <property type="entry name" value="N-ACETYLNEURAMINATE LYASE"/>
    <property type="match status" value="1"/>
</dbReference>
<evidence type="ECO:0000313" key="8">
    <source>
        <dbReference type="EMBL" id="MBB5038145.1"/>
    </source>
</evidence>
<dbReference type="PIRSF" id="PIRSF001365">
    <property type="entry name" value="DHDPS"/>
    <property type="match status" value="1"/>
</dbReference>
<comment type="similarity">
    <text evidence="5">Belongs to the DapA family.</text>
</comment>
<organism evidence="8 9">
    <name type="scientific">Prosthecobacter dejongeii</name>
    <dbReference type="NCBI Taxonomy" id="48465"/>
    <lineage>
        <taxon>Bacteria</taxon>
        <taxon>Pseudomonadati</taxon>
        <taxon>Verrucomicrobiota</taxon>
        <taxon>Verrucomicrobiia</taxon>
        <taxon>Verrucomicrobiales</taxon>
        <taxon>Verrucomicrobiaceae</taxon>
        <taxon>Prosthecobacter</taxon>
    </lineage>
</organism>
<comment type="subcellular location">
    <subcellularLocation>
        <location evidence="1">Cytoplasm</location>
    </subcellularLocation>
</comment>
<dbReference type="SMART" id="SM01130">
    <property type="entry name" value="DHDPS"/>
    <property type="match status" value="1"/>
</dbReference>
<evidence type="ECO:0000256" key="6">
    <source>
        <dbReference type="PIRSR" id="PIRSR001365-1"/>
    </source>
</evidence>
<dbReference type="InterPro" id="IPR013785">
    <property type="entry name" value="Aldolase_TIM"/>
</dbReference>
<keyword evidence="2" id="KW-0963">Cytoplasm</keyword>
<dbReference type="PANTHER" id="PTHR12128">
    <property type="entry name" value="DIHYDRODIPICOLINATE SYNTHASE"/>
    <property type="match status" value="1"/>
</dbReference>
<feature type="binding site" evidence="7">
    <location>
        <position position="212"/>
    </location>
    <ligand>
        <name>pyruvate</name>
        <dbReference type="ChEBI" id="CHEBI:15361"/>
    </ligand>
</feature>
<sequence length="306" mass="32358">MLSHPITGLVAATHTPFHADGSLNLSAVEKQAAHLLHTGVGRAFIGGTTGESHSLSLAERQALAERWMEVTKGTALKVVVHVGANCLGDVATLAAQAQDLGADAISALAPSYFKPRSVSSLVDCCAQITTAAPELPFFLYDIPSFTGISLSMPEFLSQGVERLPTLAGIKFTNPDGMMFQQCLYHTEGAFSILWGTDECLLAGLALGATGAVGSTYNFAAPLYLHILRAFAENDFESARREQRRSVELVARLASVGYMGAAKAVMKILGVDVGPARLPHTNLDAAQEKALAADLDAMGLLSTEFRL</sequence>
<keyword evidence="4" id="KW-0119">Carbohydrate metabolism</keyword>
<comment type="caution">
    <text evidence="8">The sequence shown here is derived from an EMBL/GenBank/DDBJ whole genome shotgun (WGS) entry which is preliminary data.</text>
</comment>
<evidence type="ECO:0000256" key="4">
    <source>
        <dbReference type="ARBA" id="ARBA00023277"/>
    </source>
</evidence>
<dbReference type="InterPro" id="IPR002220">
    <property type="entry name" value="DapA-like"/>
</dbReference>
<evidence type="ECO:0000313" key="9">
    <source>
        <dbReference type="Proteomes" id="UP000534294"/>
    </source>
</evidence>
<dbReference type="EMBL" id="JACHIF010000004">
    <property type="protein sequence ID" value="MBB5038145.1"/>
    <property type="molecule type" value="Genomic_DNA"/>
</dbReference>
<dbReference type="Proteomes" id="UP000534294">
    <property type="component" value="Unassembled WGS sequence"/>
</dbReference>
<dbReference type="GO" id="GO:0005737">
    <property type="term" value="C:cytoplasm"/>
    <property type="evidence" value="ECO:0007669"/>
    <property type="project" value="UniProtKB-SubCell"/>
</dbReference>
<evidence type="ECO:0000256" key="1">
    <source>
        <dbReference type="ARBA" id="ARBA00004496"/>
    </source>
</evidence>
<proteinExistence type="inferred from homology"/>
<dbReference type="Gene3D" id="3.20.20.70">
    <property type="entry name" value="Aldolase class I"/>
    <property type="match status" value="1"/>
</dbReference>
<reference evidence="8 9" key="1">
    <citation type="submission" date="2020-08" db="EMBL/GenBank/DDBJ databases">
        <title>Genomic Encyclopedia of Type Strains, Phase IV (KMG-IV): sequencing the most valuable type-strain genomes for metagenomic binning, comparative biology and taxonomic classification.</title>
        <authorList>
            <person name="Goeker M."/>
        </authorList>
    </citation>
    <scope>NUCLEOTIDE SEQUENCE [LARGE SCALE GENOMIC DNA]</scope>
    <source>
        <strain evidence="8 9">DSM 12251</strain>
    </source>
</reference>
<protein>
    <submittedName>
        <fullName evidence="8">N-acetylneuraminate lyase</fullName>
        <ecNumber evidence="8">4.1.3.3</ecNumber>
    </submittedName>
</protein>
<keyword evidence="3 5" id="KW-0456">Lyase</keyword>
<gene>
    <name evidence="8" type="ORF">HNQ64_002403</name>
</gene>
<evidence type="ECO:0000256" key="2">
    <source>
        <dbReference type="ARBA" id="ARBA00022490"/>
    </source>
</evidence>
<feature type="binding site" evidence="7">
    <location>
        <position position="49"/>
    </location>
    <ligand>
        <name>pyruvate</name>
        <dbReference type="ChEBI" id="CHEBI:15361"/>
    </ligand>
</feature>
<dbReference type="AlphaFoldDB" id="A0A7W7YLI8"/>
<feature type="active site" description="Schiff-base intermediate with substrate" evidence="6">
    <location>
        <position position="170"/>
    </location>
</feature>